<accession>A0AAW1FX19</accession>
<protein>
    <submittedName>
        <fullName evidence="2">Uncharacterized protein</fullName>
    </submittedName>
</protein>
<reference evidence="2 3" key="1">
    <citation type="journal article" date="2024" name="Genome Biol. Evol.">
        <title>Chromosome-level genome assembly of the viviparous eelpout Zoarces viviparus.</title>
        <authorList>
            <person name="Fuhrmann N."/>
            <person name="Brasseur M.V."/>
            <person name="Bakowski C.E."/>
            <person name="Podsiadlowski L."/>
            <person name="Prost S."/>
            <person name="Krehenwinkel H."/>
            <person name="Mayer C."/>
        </authorList>
    </citation>
    <scope>NUCLEOTIDE SEQUENCE [LARGE SCALE GENOMIC DNA]</scope>
    <source>
        <strain evidence="2">NO-MEL_2022_Ind0_liver</strain>
    </source>
</reference>
<keyword evidence="3" id="KW-1185">Reference proteome</keyword>
<feature type="region of interest" description="Disordered" evidence="1">
    <location>
        <begin position="89"/>
        <end position="119"/>
    </location>
</feature>
<dbReference type="AlphaFoldDB" id="A0AAW1FX19"/>
<evidence type="ECO:0000313" key="3">
    <source>
        <dbReference type="Proteomes" id="UP001488805"/>
    </source>
</evidence>
<organism evidence="2 3">
    <name type="scientific">Zoarces viviparus</name>
    <name type="common">Viviparous eelpout</name>
    <name type="synonym">Blennius viviparus</name>
    <dbReference type="NCBI Taxonomy" id="48416"/>
    <lineage>
        <taxon>Eukaryota</taxon>
        <taxon>Metazoa</taxon>
        <taxon>Chordata</taxon>
        <taxon>Craniata</taxon>
        <taxon>Vertebrata</taxon>
        <taxon>Euteleostomi</taxon>
        <taxon>Actinopterygii</taxon>
        <taxon>Neopterygii</taxon>
        <taxon>Teleostei</taxon>
        <taxon>Neoteleostei</taxon>
        <taxon>Acanthomorphata</taxon>
        <taxon>Eupercaria</taxon>
        <taxon>Perciformes</taxon>
        <taxon>Cottioidei</taxon>
        <taxon>Zoarcales</taxon>
        <taxon>Zoarcidae</taxon>
        <taxon>Zoarcinae</taxon>
        <taxon>Zoarces</taxon>
    </lineage>
</organism>
<name>A0AAW1FX19_ZOAVI</name>
<gene>
    <name evidence="2" type="ORF">VZT92_004545</name>
</gene>
<evidence type="ECO:0000256" key="1">
    <source>
        <dbReference type="SAM" id="MobiDB-lite"/>
    </source>
</evidence>
<dbReference type="Proteomes" id="UP001488805">
    <property type="component" value="Unassembled WGS sequence"/>
</dbReference>
<dbReference type="EMBL" id="JBCEZU010000023">
    <property type="protein sequence ID" value="KAK9539437.1"/>
    <property type="molecule type" value="Genomic_DNA"/>
</dbReference>
<comment type="caution">
    <text evidence="2">The sequence shown here is derived from an EMBL/GenBank/DDBJ whole genome shotgun (WGS) entry which is preliminary data.</text>
</comment>
<evidence type="ECO:0000313" key="2">
    <source>
        <dbReference type="EMBL" id="KAK9539437.1"/>
    </source>
</evidence>
<sequence length="119" mass="13339">MDINPTWIQSWSGQHRGRGSFSCACHHIRHFFGPLNAVSQSFLVSKKEFSKVLRDFYQRVKNRRVVVAGFRRCGLYLLDPMAIDWSRVMPSGPRRGASSPPPPTPPASSWAVPDVALSS</sequence>
<proteinExistence type="predicted"/>